<keyword evidence="3" id="KW-1185">Reference proteome</keyword>
<sequence>MSEFFPYPTTAYPKSMNDPPPPRPSRRRPHQERGVSSIVEWLWNIYAQRKVVDLEFWFKTSLNPWLRIHRRKVHQIRTLVAGKDKHNDDAFGLSWEDPRMKDPVLYSFRWYELFIALMTVAVRAYQEEIGLNLEPEDIRELEMDGTIYELDKSVEYSCHHVKVAIEILECLEEDYLRNHDIAAIYINALNEASVYVLRLYGYGDWIGPITDSKIEGDPIGTFLSWFQQPFSVIRARNGIDDTVMAARAQRLKTLDLRNRFGKARTQLLKNAIQMESIESPPITQVIDLVESADAEMEDEDEDVHVGTSQDKSLEECPSSFMSCDADGDHDLPFYQGPSGEIMENVQYKITQQVHITNAFEATQPIEATTVAPADLSNQWNSNNQYDPYMGFTWDQDWNAMA</sequence>
<evidence type="ECO:0000256" key="1">
    <source>
        <dbReference type="SAM" id="MobiDB-lite"/>
    </source>
</evidence>
<protein>
    <submittedName>
        <fullName evidence="2">Uncharacterized protein</fullName>
    </submittedName>
</protein>
<evidence type="ECO:0000313" key="2">
    <source>
        <dbReference type="EMBL" id="KAK6496459.1"/>
    </source>
</evidence>
<comment type="caution">
    <text evidence="2">The sequence shown here is derived from an EMBL/GenBank/DDBJ whole genome shotgun (WGS) entry which is preliminary data.</text>
</comment>
<reference evidence="2 3" key="1">
    <citation type="submission" date="2023-08" db="EMBL/GenBank/DDBJ databases">
        <authorList>
            <person name="Palmer J.M."/>
        </authorList>
    </citation>
    <scope>NUCLEOTIDE SEQUENCE [LARGE SCALE GENOMIC DNA]</scope>
    <source>
        <strain evidence="2 3">TWF481</strain>
    </source>
</reference>
<organism evidence="2 3">
    <name type="scientific">Arthrobotrys musiformis</name>
    <dbReference type="NCBI Taxonomy" id="47236"/>
    <lineage>
        <taxon>Eukaryota</taxon>
        <taxon>Fungi</taxon>
        <taxon>Dikarya</taxon>
        <taxon>Ascomycota</taxon>
        <taxon>Pezizomycotina</taxon>
        <taxon>Orbiliomycetes</taxon>
        <taxon>Orbiliales</taxon>
        <taxon>Orbiliaceae</taxon>
        <taxon>Arthrobotrys</taxon>
    </lineage>
</organism>
<name>A0AAV9VVB9_9PEZI</name>
<accession>A0AAV9VVB9</accession>
<gene>
    <name evidence="2" type="ORF">TWF481_002476</name>
</gene>
<evidence type="ECO:0000313" key="3">
    <source>
        <dbReference type="Proteomes" id="UP001370758"/>
    </source>
</evidence>
<dbReference type="Proteomes" id="UP001370758">
    <property type="component" value="Unassembled WGS sequence"/>
</dbReference>
<dbReference type="AlphaFoldDB" id="A0AAV9VVB9"/>
<feature type="region of interest" description="Disordered" evidence="1">
    <location>
        <begin position="1"/>
        <end position="31"/>
    </location>
</feature>
<proteinExistence type="predicted"/>
<dbReference type="EMBL" id="JAVHJL010000011">
    <property type="protein sequence ID" value="KAK6496459.1"/>
    <property type="molecule type" value="Genomic_DNA"/>
</dbReference>